<feature type="compositionally biased region" description="Low complexity" evidence="1">
    <location>
        <begin position="235"/>
        <end position="245"/>
    </location>
</feature>
<accession>A0A8J4Y9B2</accession>
<protein>
    <submittedName>
        <fullName evidence="2">Uncharacterized protein</fullName>
    </submittedName>
</protein>
<gene>
    <name evidence="2" type="ORF">GWK47_049425</name>
</gene>
<dbReference type="EMBL" id="JACEEZ010013586">
    <property type="protein sequence ID" value="KAG0719954.1"/>
    <property type="molecule type" value="Genomic_DNA"/>
</dbReference>
<evidence type="ECO:0000313" key="2">
    <source>
        <dbReference type="EMBL" id="KAG0719954.1"/>
    </source>
</evidence>
<evidence type="ECO:0000313" key="3">
    <source>
        <dbReference type="Proteomes" id="UP000770661"/>
    </source>
</evidence>
<dbReference type="AlphaFoldDB" id="A0A8J4Y9B2"/>
<organism evidence="2 3">
    <name type="scientific">Chionoecetes opilio</name>
    <name type="common">Atlantic snow crab</name>
    <name type="synonym">Cancer opilio</name>
    <dbReference type="NCBI Taxonomy" id="41210"/>
    <lineage>
        <taxon>Eukaryota</taxon>
        <taxon>Metazoa</taxon>
        <taxon>Ecdysozoa</taxon>
        <taxon>Arthropoda</taxon>
        <taxon>Crustacea</taxon>
        <taxon>Multicrustacea</taxon>
        <taxon>Malacostraca</taxon>
        <taxon>Eumalacostraca</taxon>
        <taxon>Eucarida</taxon>
        <taxon>Decapoda</taxon>
        <taxon>Pleocyemata</taxon>
        <taxon>Brachyura</taxon>
        <taxon>Eubrachyura</taxon>
        <taxon>Majoidea</taxon>
        <taxon>Majidae</taxon>
        <taxon>Chionoecetes</taxon>
    </lineage>
</organism>
<name>A0A8J4Y9B2_CHIOP</name>
<reference evidence="2" key="1">
    <citation type="submission" date="2020-07" db="EMBL/GenBank/DDBJ databases">
        <title>The High-quality genome of the commercially important snow crab, Chionoecetes opilio.</title>
        <authorList>
            <person name="Jeong J.-H."/>
            <person name="Ryu S."/>
        </authorList>
    </citation>
    <scope>NUCLEOTIDE SEQUENCE</scope>
    <source>
        <strain evidence="2">MADBK_172401_WGS</strain>
        <tissue evidence="2">Digestive gland</tissue>
    </source>
</reference>
<proteinExistence type="predicted"/>
<sequence>MEYVTPSVLHCVAPFFPRRRQFLASEEVVRHVRFPSRFPDSLDAVLSKLLLEVACARRKLGAGATRGKHADESLRLSVWVWVGGRSVRGGTGSRPDIPPQLAEGGVLVEGGAPSNHLASLAAETPAERESPHPATAAGAKKYKAGISPPVRRVSRQATGGSRGDVVTVSHLRHLVTLPGATGCGYVMYQRGRGAARSTPNITSLGLWRTMRGGPAFTPTQQPPTCRLGGGGRAGLRGAVAGQDRR</sequence>
<feature type="region of interest" description="Disordered" evidence="1">
    <location>
        <begin position="121"/>
        <end position="162"/>
    </location>
</feature>
<keyword evidence="3" id="KW-1185">Reference proteome</keyword>
<feature type="region of interest" description="Disordered" evidence="1">
    <location>
        <begin position="88"/>
        <end position="108"/>
    </location>
</feature>
<feature type="region of interest" description="Disordered" evidence="1">
    <location>
        <begin position="215"/>
        <end position="245"/>
    </location>
</feature>
<comment type="caution">
    <text evidence="2">The sequence shown here is derived from an EMBL/GenBank/DDBJ whole genome shotgun (WGS) entry which is preliminary data.</text>
</comment>
<dbReference type="Proteomes" id="UP000770661">
    <property type="component" value="Unassembled WGS sequence"/>
</dbReference>
<evidence type="ECO:0000256" key="1">
    <source>
        <dbReference type="SAM" id="MobiDB-lite"/>
    </source>
</evidence>